<dbReference type="InterPro" id="IPR046781">
    <property type="entry name" value="Phage_ORF5"/>
</dbReference>
<protein>
    <submittedName>
        <fullName evidence="2">Nonstructural protein</fullName>
    </submittedName>
</protein>
<organism evidence="2">
    <name type="scientific">Microvirus mar29</name>
    <dbReference type="NCBI Taxonomy" id="2851162"/>
    <lineage>
        <taxon>Viruses</taxon>
        <taxon>Monodnaviria</taxon>
        <taxon>Sangervirae</taxon>
        <taxon>Phixviricota</taxon>
        <taxon>Malgrandaviricetes</taxon>
        <taxon>Petitvirales</taxon>
        <taxon>Microviridae</taxon>
    </lineage>
</organism>
<dbReference type="Pfam" id="PF20577">
    <property type="entry name" value="Phage_ORF5"/>
    <property type="match status" value="1"/>
</dbReference>
<name>A0A8F5RAY4_9VIRU</name>
<dbReference type="EMBL" id="MZ089775">
    <property type="protein sequence ID" value="QXN75130.1"/>
    <property type="molecule type" value="Genomic_DNA"/>
</dbReference>
<proteinExistence type="predicted"/>
<sequence length="138" mass="15543">MQFNGKKQDPPQKGPSHFPPHRRQVQENQHRPQNLSRRYSAMIYPVFAIRDFKTGFLSPVCEVNEASARRNFEAACMKSDSLFFSHPADYVLYEIGVYNADNGTLEPVTPVREVITAPQAIEAALAHSYMKGATKDGD</sequence>
<reference evidence="2" key="1">
    <citation type="submission" date="2021-04" db="EMBL/GenBank/DDBJ databases">
        <title>Genomes of microviruses identified in yellow-bellied marmot fecal samples.</title>
        <authorList>
            <person name="Varsani A."/>
            <person name="Kraberger S."/>
            <person name="Chatterjee A."/>
            <person name="Richet C."/>
            <person name="Fontenele R.S."/>
            <person name="Schmidlin K."/>
            <person name="Blumstein D.T."/>
        </authorList>
    </citation>
    <scope>NUCLEOTIDE SEQUENCE</scope>
    <source>
        <strain evidence="2">Mar29</strain>
    </source>
</reference>
<feature type="region of interest" description="Disordered" evidence="1">
    <location>
        <begin position="1"/>
        <end position="36"/>
    </location>
</feature>
<feature type="compositionally biased region" description="Basic and acidic residues" evidence="1">
    <location>
        <begin position="1"/>
        <end position="10"/>
    </location>
</feature>
<evidence type="ECO:0000256" key="1">
    <source>
        <dbReference type="SAM" id="MobiDB-lite"/>
    </source>
</evidence>
<evidence type="ECO:0000313" key="2">
    <source>
        <dbReference type="EMBL" id="QXN75130.1"/>
    </source>
</evidence>
<accession>A0A8F5RAY4</accession>